<evidence type="ECO:0000313" key="3">
    <source>
        <dbReference type="Proteomes" id="UP001187192"/>
    </source>
</evidence>
<organism evidence="2 3">
    <name type="scientific">Ficus carica</name>
    <name type="common">Common fig</name>
    <dbReference type="NCBI Taxonomy" id="3494"/>
    <lineage>
        <taxon>Eukaryota</taxon>
        <taxon>Viridiplantae</taxon>
        <taxon>Streptophyta</taxon>
        <taxon>Embryophyta</taxon>
        <taxon>Tracheophyta</taxon>
        <taxon>Spermatophyta</taxon>
        <taxon>Magnoliopsida</taxon>
        <taxon>eudicotyledons</taxon>
        <taxon>Gunneridae</taxon>
        <taxon>Pentapetalae</taxon>
        <taxon>rosids</taxon>
        <taxon>fabids</taxon>
        <taxon>Rosales</taxon>
        <taxon>Moraceae</taxon>
        <taxon>Ficeae</taxon>
        <taxon>Ficus</taxon>
    </lineage>
</organism>
<dbReference type="EMBL" id="BTGU01018000">
    <property type="protein sequence ID" value="GMN72217.1"/>
    <property type="molecule type" value="Genomic_DNA"/>
</dbReference>
<keyword evidence="3" id="KW-1185">Reference proteome</keyword>
<dbReference type="InterPro" id="IPR002156">
    <property type="entry name" value="RNaseH_domain"/>
</dbReference>
<feature type="domain" description="RNase H type-1" evidence="1">
    <location>
        <begin position="32"/>
        <end position="98"/>
    </location>
</feature>
<evidence type="ECO:0000259" key="1">
    <source>
        <dbReference type="Pfam" id="PF13456"/>
    </source>
</evidence>
<sequence length="103" mass="11330">MPVYLLLKIYANIHFHNLPLLETAVDSSLEYIGIGEVARDEDGSIMSFLTRRIFGKFSPHIGECLAVREGVCLAKFLGLDNWAVESDALNTVSAIQNPVPEAP</sequence>
<comment type="caution">
    <text evidence="2">The sequence shown here is derived from an EMBL/GenBank/DDBJ whole genome shotgun (WGS) entry which is preliminary data.</text>
</comment>
<dbReference type="GO" id="GO:0004523">
    <property type="term" value="F:RNA-DNA hybrid ribonuclease activity"/>
    <property type="evidence" value="ECO:0007669"/>
    <property type="project" value="InterPro"/>
</dbReference>
<accession>A0AA88JHH8</accession>
<dbReference type="AlphaFoldDB" id="A0AA88JHH8"/>
<proteinExistence type="predicted"/>
<gene>
    <name evidence="2" type="ORF">TIFTF001_055608</name>
</gene>
<name>A0AA88JHH8_FICCA</name>
<dbReference type="GO" id="GO:0003676">
    <property type="term" value="F:nucleic acid binding"/>
    <property type="evidence" value="ECO:0007669"/>
    <property type="project" value="InterPro"/>
</dbReference>
<protein>
    <recommendedName>
        <fullName evidence="1">RNase H type-1 domain-containing protein</fullName>
    </recommendedName>
</protein>
<dbReference type="Pfam" id="PF13456">
    <property type="entry name" value="RVT_3"/>
    <property type="match status" value="1"/>
</dbReference>
<evidence type="ECO:0000313" key="2">
    <source>
        <dbReference type="EMBL" id="GMN72217.1"/>
    </source>
</evidence>
<dbReference type="Proteomes" id="UP001187192">
    <property type="component" value="Unassembled WGS sequence"/>
</dbReference>
<reference evidence="2" key="1">
    <citation type="submission" date="2023-07" db="EMBL/GenBank/DDBJ databases">
        <title>draft genome sequence of fig (Ficus carica).</title>
        <authorList>
            <person name="Takahashi T."/>
            <person name="Nishimura K."/>
        </authorList>
    </citation>
    <scope>NUCLEOTIDE SEQUENCE</scope>
</reference>